<gene>
    <name evidence="1" type="ORF">IAC10_14615</name>
</gene>
<dbReference type="AlphaFoldDB" id="A0A9D1JPQ4"/>
<name>A0A9D1JPQ4_9BACT</name>
<organism evidence="1 2">
    <name type="scientific">Candidatus Scatousia excrementigallinarum</name>
    <dbReference type="NCBI Taxonomy" id="2840935"/>
    <lineage>
        <taxon>Bacteria</taxon>
        <taxon>Candidatus Scatousia</taxon>
    </lineage>
</organism>
<evidence type="ECO:0000313" key="1">
    <source>
        <dbReference type="EMBL" id="HIS37834.1"/>
    </source>
</evidence>
<accession>A0A9D1JPQ4</accession>
<reference evidence="1" key="2">
    <citation type="journal article" date="2021" name="PeerJ">
        <title>Extensive microbial diversity within the chicken gut microbiome revealed by metagenomics and culture.</title>
        <authorList>
            <person name="Gilroy R."/>
            <person name="Ravi A."/>
            <person name="Getino M."/>
            <person name="Pursley I."/>
            <person name="Horton D.L."/>
            <person name="Alikhan N.F."/>
            <person name="Baker D."/>
            <person name="Gharbi K."/>
            <person name="Hall N."/>
            <person name="Watson M."/>
            <person name="Adriaenssens E.M."/>
            <person name="Foster-Nyarko E."/>
            <person name="Jarju S."/>
            <person name="Secka A."/>
            <person name="Antonio M."/>
            <person name="Oren A."/>
            <person name="Chaudhuri R.R."/>
            <person name="La Ragione R."/>
            <person name="Hildebrand F."/>
            <person name="Pallen M.J."/>
        </authorList>
    </citation>
    <scope>NUCLEOTIDE SEQUENCE</scope>
    <source>
        <strain evidence="1">6276</strain>
    </source>
</reference>
<dbReference type="EMBL" id="DVIU01000298">
    <property type="protein sequence ID" value="HIS37834.1"/>
    <property type="molecule type" value="Genomic_DNA"/>
</dbReference>
<evidence type="ECO:0000313" key="2">
    <source>
        <dbReference type="Proteomes" id="UP000823928"/>
    </source>
</evidence>
<dbReference type="Proteomes" id="UP000823928">
    <property type="component" value="Unassembled WGS sequence"/>
</dbReference>
<reference evidence="1" key="1">
    <citation type="submission" date="2020-10" db="EMBL/GenBank/DDBJ databases">
        <authorList>
            <person name="Gilroy R."/>
        </authorList>
    </citation>
    <scope>NUCLEOTIDE SEQUENCE</scope>
    <source>
        <strain evidence="1">6276</strain>
    </source>
</reference>
<proteinExistence type="predicted"/>
<protein>
    <submittedName>
        <fullName evidence="1">Uncharacterized protein</fullName>
    </submittedName>
</protein>
<sequence>MPINQISSVKNNSLSFGHGHHVENKNCSPKLKRAVTAASALGVGTAYAIIAKKQGFSLNPSKIFKTPIKDWSLIKLYDKKHPERKLIELEEWEILGLAAGSIAGGLTAGAVVDKKKNFKAKAREAVNQFFGNVCVPVAFVKGAASLYDKYKKPILSKVPQIKGDGKSIKVLNKSLKCIPSAAMTLAALGAGIVSGNRLSNILNEKVFHKKTERHIKKTDFAPHVDDIGMAVSLMADKSKLSTAITNTVPLFLCVPGIQAGLAQEK</sequence>
<comment type="caution">
    <text evidence="1">The sequence shown here is derived from an EMBL/GenBank/DDBJ whole genome shotgun (WGS) entry which is preliminary data.</text>
</comment>